<evidence type="ECO:0000313" key="2">
    <source>
        <dbReference type="Proteomes" id="UP000596276"/>
    </source>
</evidence>
<dbReference type="EMBL" id="CP044618">
    <property type="protein sequence ID" value="QRD90988.1"/>
    <property type="molecule type" value="Genomic_DNA"/>
</dbReference>
<evidence type="ECO:0000313" key="1">
    <source>
        <dbReference type="EMBL" id="QRD90988.1"/>
    </source>
</evidence>
<dbReference type="PANTHER" id="PTHR21310">
    <property type="entry name" value="AMINOGLYCOSIDE PHOSPHOTRANSFERASE-RELATED-RELATED"/>
    <property type="match status" value="1"/>
</dbReference>
<dbReference type="VEuPathDB" id="FungiDB:AFLA_007685"/>
<keyword evidence="2" id="KW-1185">Reference proteome</keyword>
<sequence>MKYDGVAWEPSDNVFTDFKDMVISHEVLLALLRGDLGAFSLCFRLVFEDGFSSLLRFPCLCRVMFPEEKVQNENTKIPVPKIIHHGTSEDSPAGLGPFVLMEYVGHASNLATQLRAPGYQRGDRPFLDPDNEEEKLEFFYSQIADILLEFSKPSFDKIGSLVRDANWLEFQLGNFPPKMLPSTPFTTASAYYRSLTETEFLHLVTQRNDAADSKQDCPRKSRLHSHTTSNSGPFKLFCDDLRPTNILLDDNMKIIALLLEMPEEWPRGVSDWTRTYQPRLENFLRVLKRQEDTAIANKTLAESRRISGRMRESWDHRDWAFDAVWPMMDAKFFGGGMAPDQYNPPHSEERMKLLDVGDREALGPFV</sequence>
<dbReference type="VEuPathDB" id="FungiDB:F9C07_2203386"/>
<dbReference type="AlphaFoldDB" id="A0A7U2QZW1"/>
<reference evidence="2" key="1">
    <citation type="journal article" date="2021" name="G3 (Bethesda)">
        <title>Chromosome assembled and annotated genome sequence of Aspergillus flavus NRRL 3357.</title>
        <authorList>
            <person name="Skerker J.M."/>
            <person name="Pianalto K.M."/>
            <person name="Mondo S.J."/>
            <person name="Yang K."/>
            <person name="Arkin A.P."/>
            <person name="Keller N.P."/>
            <person name="Grigoriev I.V."/>
            <person name="Louise Glass N.L."/>
        </authorList>
    </citation>
    <scope>NUCLEOTIDE SEQUENCE [LARGE SCALE GENOMIC DNA]</scope>
    <source>
        <strain evidence="2">ATCC 200026 / FGSC A1120 / IAM 13836 / NRRL 3357 / JCM 12722 / SRRC 167</strain>
    </source>
</reference>
<gene>
    <name evidence="1" type="ORF">F9C07_2203386</name>
</gene>
<proteinExistence type="predicted"/>
<organism evidence="1 2">
    <name type="scientific">Aspergillus flavus (strain ATCC 200026 / FGSC A1120 / IAM 13836 / NRRL 3357 / JCM 12722 / SRRC 167)</name>
    <dbReference type="NCBI Taxonomy" id="332952"/>
    <lineage>
        <taxon>Eukaryota</taxon>
        <taxon>Fungi</taxon>
        <taxon>Dikarya</taxon>
        <taxon>Ascomycota</taxon>
        <taxon>Pezizomycotina</taxon>
        <taxon>Eurotiomycetes</taxon>
        <taxon>Eurotiomycetidae</taxon>
        <taxon>Eurotiales</taxon>
        <taxon>Aspergillaceae</taxon>
        <taxon>Aspergillus</taxon>
        <taxon>Aspergillus subgen. Circumdati</taxon>
    </lineage>
</organism>
<dbReference type="Proteomes" id="UP000596276">
    <property type="component" value="Chromosome 4"/>
</dbReference>
<protein>
    <recommendedName>
        <fullName evidence="3">Aminoglycoside phosphotransferase domain-containing protein</fullName>
    </recommendedName>
</protein>
<dbReference type="SUPFAM" id="SSF56112">
    <property type="entry name" value="Protein kinase-like (PK-like)"/>
    <property type="match status" value="1"/>
</dbReference>
<dbReference type="PANTHER" id="PTHR21310:SF37">
    <property type="entry name" value="AMINOGLYCOSIDE PHOSPHOTRANSFERASE DOMAIN-CONTAINING PROTEIN"/>
    <property type="match status" value="1"/>
</dbReference>
<dbReference type="InterPro" id="IPR051678">
    <property type="entry name" value="AGP_Transferase"/>
</dbReference>
<accession>A0A7U2QZW1</accession>
<name>A0A7U2QZW1_ASPFN</name>
<evidence type="ECO:0008006" key="3">
    <source>
        <dbReference type="Google" id="ProtNLM"/>
    </source>
</evidence>
<dbReference type="InterPro" id="IPR011009">
    <property type="entry name" value="Kinase-like_dom_sf"/>
</dbReference>